<organism evidence="2 3">
    <name type="scientific">Pseudoneobacillus rhizosphaerae</name>
    <dbReference type="NCBI Taxonomy" id="2880968"/>
    <lineage>
        <taxon>Bacteria</taxon>
        <taxon>Bacillati</taxon>
        <taxon>Bacillota</taxon>
        <taxon>Bacilli</taxon>
        <taxon>Bacillales</taxon>
        <taxon>Bacillaceae</taxon>
        <taxon>Pseudoneobacillus</taxon>
    </lineage>
</organism>
<dbReference type="Gene3D" id="2.60.40.10">
    <property type="entry name" value="Immunoglobulins"/>
    <property type="match status" value="2"/>
</dbReference>
<keyword evidence="3" id="KW-1185">Reference proteome</keyword>
<evidence type="ECO:0000313" key="2">
    <source>
        <dbReference type="EMBL" id="CAG9606817.1"/>
    </source>
</evidence>
<dbReference type="InterPro" id="IPR013783">
    <property type="entry name" value="Ig-like_fold"/>
</dbReference>
<sequence>MKKLFVMLGIILIILMPLEAVGAMAANNNLPNFNSFKCGEKPSYEKQIFLCEKEPNNQFNLANSIVVNENFMGTLGKDDIDYFKVKVNKSGELELFSTHTDGLELEMKLFDGKNNLIDPVDRFELENSNTTVESFEVDPGVYYISITDLLNSAEDHIYIFSPFMQIELPEYEEPEFDNIAPDKPKVSIVDDNDTLIKGTAEPGALIMAEVGELYIAEDVEVGANGSFSFKIKPLKAGTTIKIWEQDSQGNQSEITTLKVLDKTPPKTLVVNKVTTKSKTVSGKTEANATVEVKLGTMLLGKATADAKGNYKITIKQQKKGNKLTINAMDKAKNVKSASVIVK</sequence>
<evidence type="ECO:0000313" key="3">
    <source>
        <dbReference type="Proteomes" id="UP000789845"/>
    </source>
</evidence>
<dbReference type="RefSeq" id="WP_230495102.1">
    <property type="nucleotide sequence ID" value="NZ_CAKJTG010000003.1"/>
</dbReference>
<dbReference type="SUPFAM" id="SSF89260">
    <property type="entry name" value="Collagen-binding domain"/>
    <property type="match status" value="1"/>
</dbReference>
<dbReference type="InterPro" id="IPR041498">
    <property type="entry name" value="Big_6"/>
</dbReference>
<dbReference type="Proteomes" id="UP000789845">
    <property type="component" value="Unassembled WGS sequence"/>
</dbReference>
<protein>
    <recommendedName>
        <fullName evidence="1">Bacterial Ig domain-containing protein</fullName>
    </recommendedName>
</protein>
<reference evidence="2" key="1">
    <citation type="submission" date="2021-10" db="EMBL/GenBank/DDBJ databases">
        <authorList>
            <person name="Criscuolo A."/>
        </authorList>
    </citation>
    <scope>NUCLEOTIDE SEQUENCE</scope>
    <source>
        <strain evidence="2">CIP111885</strain>
    </source>
</reference>
<evidence type="ECO:0000259" key="1">
    <source>
        <dbReference type="Pfam" id="PF17936"/>
    </source>
</evidence>
<gene>
    <name evidence="2" type="ORF">NEOCIP111885_00505</name>
</gene>
<dbReference type="AlphaFoldDB" id="A0A9C7G7A3"/>
<proteinExistence type="predicted"/>
<dbReference type="EMBL" id="CAKJTG010000003">
    <property type="protein sequence ID" value="CAG9606817.1"/>
    <property type="molecule type" value="Genomic_DNA"/>
</dbReference>
<comment type="caution">
    <text evidence="2">The sequence shown here is derived from an EMBL/GenBank/DDBJ whole genome shotgun (WGS) entry which is preliminary data.</text>
</comment>
<feature type="domain" description="Bacterial Ig" evidence="1">
    <location>
        <begin position="180"/>
        <end position="261"/>
    </location>
</feature>
<name>A0A9C7G7A3_9BACI</name>
<accession>A0A9C7G7A3</accession>
<dbReference type="Gene3D" id="2.60.120.380">
    <property type="match status" value="1"/>
</dbReference>
<feature type="domain" description="Bacterial Ig" evidence="1">
    <location>
        <begin position="265"/>
        <end position="339"/>
    </location>
</feature>
<dbReference type="Pfam" id="PF17936">
    <property type="entry name" value="Big_6"/>
    <property type="match status" value="2"/>
</dbReference>